<dbReference type="InterPro" id="IPR013783">
    <property type="entry name" value="Ig-like_fold"/>
</dbReference>
<sequence length="284" mass="31070">MKKLQTLLLAITFLLASFSLTANAADAPPPGQIGVAPSMLEVNVGSKPVSESLRLFNLKNTTTKVKVEVYNWTLDENNEVKLLPPDEQSLDQWMLVNPLSFTLEPGKSQVVRLSIRPPVKPAPGEHRAIIYFTEEPVAAIESEEAKPVEVLFKLGVGVYAYADDVQRASSIQTIGLDNKLLTLTTSIANKGNVHTRLKGNYSIWKKESFPGMANVEKSIKEAENNKSVKGLVAAGKLNQTPVLPGNVRSITTRLPAIEEKGNYIVAISGTLDDENVEKFFTLSR</sequence>
<organism evidence="2 3">
    <name type="scientific">Prosthecochloris aestuarii (strain DSM 271 / SK 413)</name>
    <dbReference type="NCBI Taxonomy" id="290512"/>
    <lineage>
        <taxon>Bacteria</taxon>
        <taxon>Pseudomonadati</taxon>
        <taxon>Chlorobiota</taxon>
        <taxon>Chlorobiia</taxon>
        <taxon>Chlorobiales</taxon>
        <taxon>Chlorobiaceae</taxon>
        <taxon>Prosthecochloris</taxon>
    </lineage>
</organism>
<keyword evidence="3" id="KW-1185">Reference proteome</keyword>
<protein>
    <recommendedName>
        <fullName evidence="4">Pili assembly chaperone N-terminal domain-containing protein</fullName>
    </recommendedName>
</protein>
<dbReference type="SUPFAM" id="SSF49354">
    <property type="entry name" value="PapD-like"/>
    <property type="match status" value="1"/>
</dbReference>
<dbReference type="STRING" id="290512.Paes_1260"/>
<dbReference type="AlphaFoldDB" id="B4S899"/>
<feature type="signal peptide" evidence="1">
    <location>
        <begin position="1"/>
        <end position="24"/>
    </location>
</feature>
<name>B4S899_PROA2</name>
<accession>B4S899</accession>
<feature type="chain" id="PRO_5002823011" description="Pili assembly chaperone N-terminal domain-containing protein" evidence="1">
    <location>
        <begin position="25"/>
        <end position="284"/>
    </location>
</feature>
<keyword evidence="1" id="KW-0732">Signal</keyword>
<dbReference type="KEGG" id="paa:Paes_1260"/>
<evidence type="ECO:0000313" key="2">
    <source>
        <dbReference type="EMBL" id="ACF46286.1"/>
    </source>
</evidence>
<dbReference type="RefSeq" id="WP_012505821.1">
    <property type="nucleotide sequence ID" value="NC_011059.1"/>
</dbReference>
<dbReference type="InterPro" id="IPR008962">
    <property type="entry name" value="PapD-like_sf"/>
</dbReference>
<reference evidence="2" key="1">
    <citation type="submission" date="2008-06" db="EMBL/GenBank/DDBJ databases">
        <title>Complete sequence of chromosome of Prosthecochloris aestuarii DSM 271.</title>
        <authorList>
            <consortium name="US DOE Joint Genome Institute"/>
            <person name="Lucas S."/>
            <person name="Copeland A."/>
            <person name="Lapidus A."/>
            <person name="Glavina del Rio T."/>
            <person name="Dalin E."/>
            <person name="Tice H."/>
            <person name="Bruce D."/>
            <person name="Goodwin L."/>
            <person name="Pitluck S."/>
            <person name="Schmutz J."/>
            <person name="Larimer F."/>
            <person name="Land M."/>
            <person name="Hauser L."/>
            <person name="Kyrpides N."/>
            <person name="Anderson I."/>
            <person name="Liu Z."/>
            <person name="Li T."/>
            <person name="Zhao F."/>
            <person name="Overmann J."/>
            <person name="Bryant D.A."/>
            <person name="Richardson P."/>
        </authorList>
    </citation>
    <scope>NUCLEOTIDE SEQUENCE [LARGE SCALE GENOMIC DNA]</scope>
    <source>
        <strain evidence="2">DSM 271</strain>
    </source>
</reference>
<proteinExistence type="predicted"/>
<dbReference type="HOGENOM" id="CLU_1026179_0_0_10"/>
<evidence type="ECO:0008006" key="4">
    <source>
        <dbReference type="Google" id="ProtNLM"/>
    </source>
</evidence>
<dbReference type="Gene3D" id="2.60.40.10">
    <property type="entry name" value="Immunoglobulins"/>
    <property type="match status" value="1"/>
</dbReference>
<gene>
    <name evidence="2" type="ordered locus">Paes_1260</name>
</gene>
<evidence type="ECO:0000256" key="1">
    <source>
        <dbReference type="SAM" id="SignalP"/>
    </source>
</evidence>
<dbReference type="Proteomes" id="UP000002725">
    <property type="component" value="Chromosome"/>
</dbReference>
<dbReference type="eggNOG" id="COG3121">
    <property type="taxonomic scope" value="Bacteria"/>
</dbReference>
<evidence type="ECO:0000313" key="3">
    <source>
        <dbReference type="Proteomes" id="UP000002725"/>
    </source>
</evidence>
<dbReference type="EMBL" id="CP001108">
    <property type="protein sequence ID" value="ACF46286.1"/>
    <property type="molecule type" value="Genomic_DNA"/>
</dbReference>